<protein>
    <recommendedName>
        <fullName evidence="3">Phage protein</fullName>
    </recommendedName>
</protein>
<sequence>MTPTAKVRKILVDNCKNIPYLKAQHIHSYMIKPNDWSKTDCLLRISELPAGSHEYGNLEPINERKGVQIEFYYPTNYKNDMDLIEKKVKSILFAHRIRCYSDAGHVIAPDNQNIENTLKFNYIEEDL</sequence>
<dbReference type="Proteomes" id="UP001198026">
    <property type="component" value="Unassembled WGS sequence"/>
</dbReference>
<reference evidence="1" key="1">
    <citation type="submission" date="2021-10" db="EMBL/GenBank/DDBJ databases">
        <title>Evolutionary history and lifestyle of the vertebrate symbiont Limosilactobacillus reuteri.</title>
        <authorList>
            <person name="Zheng J."/>
            <person name="Li F."/>
            <person name="Gaenzle M."/>
            <person name="Walter J."/>
        </authorList>
    </citation>
    <scope>NUCLEOTIDE SEQUENCE</scope>
    <source>
        <strain evidence="1">GQ_1_3_1</strain>
    </source>
</reference>
<organism evidence="1 2">
    <name type="scientific">Limosilactobacillus reuteri</name>
    <name type="common">Lactobacillus reuteri</name>
    <dbReference type="NCBI Taxonomy" id="1598"/>
    <lineage>
        <taxon>Bacteria</taxon>
        <taxon>Bacillati</taxon>
        <taxon>Bacillota</taxon>
        <taxon>Bacilli</taxon>
        <taxon>Lactobacillales</taxon>
        <taxon>Lactobacillaceae</taxon>
        <taxon>Limosilactobacillus</taxon>
    </lineage>
</organism>
<dbReference type="EMBL" id="JAJGWB010000114">
    <property type="protein sequence ID" value="MCC4477383.1"/>
    <property type="molecule type" value="Genomic_DNA"/>
</dbReference>
<comment type="caution">
    <text evidence="1">The sequence shown here is derived from an EMBL/GenBank/DDBJ whole genome shotgun (WGS) entry which is preliminary data.</text>
</comment>
<proteinExistence type="predicted"/>
<dbReference type="RefSeq" id="WP_003666026.1">
    <property type="nucleotide sequence ID" value="NZ_JAJGVW010000133.1"/>
</dbReference>
<dbReference type="AlphaFoldDB" id="A0AAW4X569"/>
<evidence type="ECO:0000313" key="1">
    <source>
        <dbReference type="EMBL" id="MCC4477383.1"/>
    </source>
</evidence>
<evidence type="ECO:0000313" key="2">
    <source>
        <dbReference type="Proteomes" id="UP001198026"/>
    </source>
</evidence>
<evidence type="ECO:0008006" key="3">
    <source>
        <dbReference type="Google" id="ProtNLM"/>
    </source>
</evidence>
<name>A0AAW4X569_LIMRT</name>
<accession>A0AAW4X569</accession>
<gene>
    <name evidence="1" type="ORF">LMB76_04010</name>
</gene>